<dbReference type="AlphaFoldDB" id="A0A4Z0YXC4"/>
<keyword evidence="3" id="KW-1185">Reference proteome</keyword>
<dbReference type="SUPFAM" id="SSF56112">
    <property type="entry name" value="Protein kinase-like (PK-like)"/>
    <property type="match status" value="1"/>
</dbReference>
<sequence>MAPKPRYVTMAKDDLAWEENDKETEMWERSLHSAEIYRAIANLIKKYKPGEAVELHKPIRGGYNIFYRLEYKDGSSAAMRIPSKGIVRFPEEKVRYEVATMRCIAAETTIPVPKIYYFGTAAENPTGLGPFIIMDYIEHERTMSEALNDPTLEPDESHVLDPNISEQKLEFLYRQMADILLQLSAVTFPRIGSLVEDKDGHFSVSGRPLIQNMNSLLEFTGITPTLLPSQPYSTPDEWYSALADMHLSQLMFQHNDAVDDEDDARDKYVARQLFRQLASNGRLTSEAGLKEDLNIPPIFPLYSSDLRPSNVLIDKDLRVVGVIDWEFAYAAPAQFSFDPPWWLLLKSPECWPGGYTPWMEAYEPRLETFLRVLEDEEMKMRGGSEIGSGLASLSLSSDRNIALSQRMRKSWECKTWMINYAARNSWEFDFIFWRFLDAKYFGPNEEGDHRARLGLLAQKEIEVMEPFVKIKMEESRERILVHWDHDSAAAQLAKVMV</sequence>
<name>A0A4Z0YXC4_9PEZI</name>
<dbReference type="PANTHER" id="PTHR21310:SF37">
    <property type="entry name" value="AMINOGLYCOSIDE PHOSPHOTRANSFERASE DOMAIN-CONTAINING PROTEIN"/>
    <property type="match status" value="1"/>
</dbReference>
<proteinExistence type="predicted"/>
<dbReference type="EMBL" id="SKBN01000002">
    <property type="protein sequence ID" value="TGJ88587.1"/>
    <property type="molecule type" value="Genomic_DNA"/>
</dbReference>
<evidence type="ECO:0000313" key="3">
    <source>
        <dbReference type="Proteomes" id="UP000297716"/>
    </source>
</evidence>
<dbReference type="Gene3D" id="3.90.1200.10">
    <property type="match status" value="1"/>
</dbReference>
<protein>
    <recommendedName>
        <fullName evidence="1">Aminoglycoside phosphotransferase domain-containing protein</fullName>
    </recommendedName>
</protein>
<dbReference type="OrthoDB" id="5412996at2759"/>
<reference evidence="2 3" key="1">
    <citation type="submission" date="2019-03" db="EMBL/GenBank/DDBJ databases">
        <title>Draft genome sequence of Xylaria hypoxylon DSM 108379, a ubiquitous saprotrophic-parasitic fungi on hardwood.</title>
        <authorList>
            <person name="Buettner E."/>
            <person name="Leonhardt S."/>
            <person name="Gebauer A.M."/>
            <person name="Liers C."/>
            <person name="Hofrichter M."/>
            <person name="Kellner H."/>
        </authorList>
    </citation>
    <scope>NUCLEOTIDE SEQUENCE [LARGE SCALE GENOMIC DNA]</scope>
    <source>
        <strain evidence="2 3">DSM 108379</strain>
    </source>
</reference>
<dbReference type="InterPro" id="IPR051678">
    <property type="entry name" value="AGP_Transferase"/>
</dbReference>
<gene>
    <name evidence="2" type="ORF">E0Z10_g225</name>
</gene>
<organism evidence="2 3">
    <name type="scientific">Xylaria hypoxylon</name>
    <dbReference type="NCBI Taxonomy" id="37992"/>
    <lineage>
        <taxon>Eukaryota</taxon>
        <taxon>Fungi</taxon>
        <taxon>Dikarya</taxon>
        <taxon>Ascomycota</taxon>
        <taxon>Pezizomycotina</taxon>
        <taxon>Sordariomycetes</taxon>
        <taxon>Xylariomycetidae</taxon>
        <taxon>Xylariales</taxon>
        <taxon>Xylariaceae</taxon>
        <taxon>Xylaria</taxon>
    </lineage>
</organism>
<dbReference type="STRING" id="37992.A0A4Z0YXC4"/>
<dbReference type="PANTHER" id="PTHR21310">
    <property type="entry name" value="AMINOGLYCOSIDE PHOSPHOTRANSFERASE-RELATED-RELATED"/>
    <property type="match status" value="1"/>
</dbReference>
<dbReference type="InterPro" id="IPR002575">
    <property type="entry name" value="Aminoglycoside_PTrfase"/>
</dbReference>
<evidence type="ECO:0000259" key="1">
    <source>
        <dbReference type="Pfam" id="PF01636"/>
    </source>
</evidence>
<dbReference type="Gene3D" id="3.30.200.20">
    <property type="entry name" value="Phosphorylase Kinase, domain 1"/>
    <property type="match status" value="1"/>
</dbReference>
<comment type="caution">
    <text evidence="2">The sequence shown here is derived from an EMBL/GenBank/DDBJ whole genome shotgun (WGS) entry which is preliminary data.</text>
</comment>
<dbReference type="InterPro" id="IPR011009">
    <property type="entry name" value="Kinase-like_dom_sf"/>
</dbReference>
<dbReference type="Proteomes" id="UP000297716">
    <property type="component" value="Unassembled WGS sequence"/>
</dbReference>
<feature type="domain" description="Aminoglycoside phosphotransferase" evidence="1">
    <location>
        <begin position="57"/>
        <end position="333"/>
    </location>
</feature>
<evidence type="ECO:0000313" key="2">
    <source>
        <dbReference type="EMBL" id="TGJ88587.1"/>
    </source>
</evidence>
<dbReference type="Pfam" id="PF01636">
    <property type="entry name" value="APH"/>
    <property type="match status" value="1"/>
</dbReference>
<accession>A0A4Z0YXC4</accession>